<dbReference type="InterPro" id="IPR000847">
    <property type="entry name" value="LysR_HTH_N"/>
</dbReference>
<dbReference type="GO" id="GO:0003700">
    <property type="term" value="F:DNA-binding transcription factor activity"/>
    <property type="evidence" value="ECO:0007669"/>
    <property type="project" value="InterPro"/>
</dbReference>
<evidence type="ECO:0000259" key="6">
    <source>
        <dbReference type="PROSITE" id="PS50931"/>
    </source>
</evidence>
<evidence type="ECO:0000256" key="5">
    <source>
        <dbReference type="ARBA" id="ARBA00023163"/>
    </source>
</evidence>
<dbReference type="Gene3D" id="1.10.10.10">
    <property type="entry name" value="Winged helix-like DNA-binding domain superfamily/Winged helix DNA-binding domain"/>
    <property type="match status" value="1"/>
</dbReference>
<keyword evidence="5" id="KW-0804">Transcription</keyword>
<protein>
    <submittedName>
        <fullName evidence="7">LysR family transcriptional regulator</fullName>
    </submittedName>
</protein>
<name>A0A4Q0SNT8_9BRAD</name>
<dbReference type="AlphaFoldDB" id="A0A4Q0SNT8"/>
<evidence type="ECO:0000256" key="4">
    <source>
        <dbReference type="ARBA" id="ARBA00023125"/>
    </source>
</evidence>
<keyword evidence="3" id="KW-0805">Transcription regulation</keyword>
<dbReference type="InterPro" id="IPR036388">
    <property type="entry name" value="WH-like_DNA-bd_sf"/>
</dbReference>
<proteinExistence type="inferred from homology"/>
<dbReference type="InterPro" id="IPR036390">
    <property type="entry name" value="WH_DNA-bd_sf"/>
</dbReference>
<dbReference type="Pfam" id="PF03466">
    <property type="entry name" value="LysR_substrate"/>
    <property type="match status" value="1"/>
</dbReference>
<dbReference type="Gene3D" id="3.40.190.10">
    <property type="entry name" value="Periplasmic binding protein-like II"/>
    <property type="match status" value="2"/>
</dbReference>
<evidence type="ECO:0000256" key="2">
    <source>
        <dbReference type="ARBA" id="ARBA00009437"/>
    </source>
</evidence>
<dbReference type="SUPFAM" id="SSF46785">
    <property type="entry name" value="Winged helix' DNA-binding domain"/>
    <property type="match status" value="1"/>
</dbReference>
<evidence type="ECO:0000256" key="1">
    <source>
        <dbReference type="ARBA" id="ARBA00003502"/>
    </source>
</evidence>
<evidence type="ECO:0000256" key="3">
    <source>
        <dbReference type="ARBA" id="ARBA00023015"/>
    </source>
</evidence>
<accession>A0A4Q0SNT8</accession>
<dbReference type="GO" id="GO:0032993">
    <property type="term" value="C:protein-DNA complex"/>
    <property type="evidence" value="ECO:0007669"/>
    <property type="project" value="TreeGrafter"/>
</dbReference>
<reference evidence="7 8" key="1">
    <citation type="submission" date="2015-04" db="EMBL/GenBank/DDBJ databases">
        <title>Comparative genomics of rhizobia nodulating Arachis hypogaea in China.</title>
        <authorList>
            <person name="Li Y."/>
        </authorList>
    </citation>
    <scope>NUCLEOTIDE SEQUENCE [LARGE SCALE GENOMIC DNA]</scope>
    <source>
        <strain evidence="7 8">CCBAU 51787</strain>
    </source>
</reference>
<dbReference type="PANTHER" id="PTHR30346:SF0">
    <property type="entry name" value="HCA OPERON TRANSCRIPTIONAL ACTIVATOR HCAR"/>
    <property type="match status" value="1"/>
</dbReference>
<dbReference type="SUPFAM" id="SSF53850">
    <property type="entry name" value="Periplasmic binding protein-like II"/>
    <property type="match status" value="1"/>
</dbReference>
<dbReference type="Pfam" id="PF00126">
    <property type="entry name" value="HTH_1"/>
    <property type="match status" value="1"/>
</dbReference>
<gene>
    <name evidence="7" type="ORF">XH94_08090</name>
</gene>
<evidence type="ECO:0000313" key="7">
    <source>
        <dbReference type="EMBL" id="RXH41545.1"/>
    </source>
</evidence>
<dbReference type="PROSITE" id="PS50931">
    <property type="entry name" value="HTH_LYSR"/>
    <property type="match status" value="1"/>
</dbReference>
<dbReference type="PANTHER" id="PTHR30346">
    <property type="entry name" value="TRANSCRIPTIONAL DUAL REGULATOR HCAR-RELATED"/>
    <property type="match status" value="1"/>
</dbReference>
<dbReference type="CDD" id="cd08414">
    <property type="entry name" value="PBP2_LTTR_aromatics_like"/>
    <property type="match status" value="1"/>
</dbReference>
<sequence length="321" mass="35803">MNMAAIDTRNDQRTAARAIDLQQLRLAVIACDYGSFRRAAEALSIKHTAFSRAIGQLEYLLGTSLFERSSGGIKPTLVGRAVLRIARLILEQVDMLVATGRSGGRGDTGHIVIGFYTSMSTGNLRATIGEFKKLLPQLELVTVERSRSRLMTALRNGTVDVVVSPGRQQSKDTRTLLLWSERILISLPQNHCLASREIIYWTDLRNEKILLSEYDPGREFEDLLISKLVLLDDRPKVERHDVSRGIIKSLTSMGMGLSLVMESDIGASFAGLVYRELQDGAGPSRVDFYAHWRDDNENPALKRFLSLLAERYPSPPPAFVE</sequence>
<comment type="similarity">
    <text evidence="2">Belongs to the LysR transcriptional regulatory family.</text>
</comment>
<dbReference type="EMBL" id="LBJM01000016">
    <property type="protein sequence ID" value="RXH41545.1"/>
    <property type="molecule type" value="Genomic_DNA"/>
</dbReference>
<dbReference type="Proteomes" id="UP000290565">
    <property type="component" value="Unassembled WGS sequence"/>
</dbReference>
<keyword evidence="4" id="KW-0238">DNA-binding</keyword>
<organism evidence="7 8">
    <name type="scientific">Bradyrhizobium zhanjiangense</name>
    <dbReference type="NCBI Taxonomy" id="1325107"/>
    <lineage>
        <taxon>Bacteria</taxon>
        <taxon>Pseudomonadati</taxon>
        <taxon>Pseudomonadota</taxon>
        <taxon>Alphaproteobacteria</taxon>
        <taxon>Hyphomicrobiales</taxon>
        <taxon>Nitrobacteraceae</taxon>
        <taxon>Bradyrhizobium</taxon>
    </lineage>
</organism>
<evidence type="ECO:0000313" key="8">
    <source>
        <dbReference type="Proteomes" id="UP000290565"/>
    </source>
</evidence>
<feature type="domain" description="HTH lysR-type" evidence="6">
    <location>
        <begin position="19"/>
        <end position="76"/>
    </location>
</feature>
<comment type="caution">
    <text evidence="7">The sequence shown here is derived from an EMBL/GenBank/DDBJ whole genome shotgun (WGS) entry which is preliminary data.</text>
</comment>
<dbReference type="GO" id="GO:0003677">
    <property type="term" value="F:DNA binding"/>
    <property type="evidence" value="ECO:0007669"/>
    <property type="project" value="UniProtKB-KW"/>
</dbReference>
<dbReference type="InterPro" id="IPR005119">
    <property type="entry name" value="LysR_subst-bd"/>
</dbReference>
<comment type="function">
    <text evidence="1">NodD regulates the expression of the nodABCFE genes which encode other nodulation proteins. NodD is also a negative regulator of its own expression. Binds flavonoids as inducers.</text>
</comment>